<name>A0A192H5U3_9LACO</name>
<dbReference type="OrthoDB" id="2295057at2"/>
<evidence type="ECO:0000313" key="1">
    <source>
        <dbReference type="EMBL" id="ANK63735.1"/>
    </source>
</evidence>
<dbReference type="GeneID" id="42983178"/>
<dbReference type="AlphaFoldDB" id="A0A192H5U3"/>
<reference evidence="1 2" key="1">
    <citation type="submission" date="2016-03" db="EMBL/GenBank/DDBJ databases">
        <title>Pediococcus and Lactobacillus from brewery environment - whole genome sequencing and assembly.</title>
        <authorList>
            <person name="Behr J."/>
            <person name="Geissler A.J."/>
            <person name="Vogel R.F."/>
        </authorList>
    </citation>
    <scope>NUCLEOTIDE SEQUENCE [LARGE SCALE GENOMIC DNA]</scope>
    <source>
        <strain evidence="1 2">TMW 1.1989</strain>
        <plasmid evidence="2">pl11989-5</plasmid>
    </source>
</reference>
<dbReference type="Pfam" id="PF17363">
    <property type="entry name" value="DUF5388"/>
    <property type="match status" value="1"/>
</dbReference>
<dbReference type="EMBL" id="CP014878">
    <property type="protein sequence ID" value="ANK63735.1"/>
    <property type="molecule type" value="Genomic_DNA"/>
</dbReference>
<dbReference type="RefSeq" id="WP_062904338.1">
    <property type="nucleotide sequence ID" value="NZ_CP014878.1"/>
</dbReference>
<geneLocation type="plasmid" evidence="2">
    <name>pl11989-5</name>
</geneLocation>
<protein>
    <submittedName>
        <fullName evidence="1">Uncharacterized protein</fullName>
    </submittedName>
</protein>
<sequence length="115" mass="12826">MGGLLKHGNDNQVKSPDKKVNVNVSSISRKQAGFGEDSAEKIPTFDVNMRVDNHTRNAVLALSKATADKRSASEMVSLMIESYLESLTPQTRDTYDELVSMMETKDKLDYKLKSK</sequence>
<gene>
    <name evidence="1" type="ORF">AYR53_13035</name>
</gene>
<dbReference type="InterPro" id="IPR035528">
    <property type="entry name" value="DUF5388"/>
</dbReference>
<dbReference type="Proteomes" id="UP000078582">
    <property type="component" value="Plasmid pL11989-5"/>
</dbReference>
<proteinExistence type="predicted"/>
<organism evidence="1 2">
    <name type="scientific">Loigolactobacillus backii</name>
    <dbReference type="NCBI Taxonomy" id="375175"/>
    <lineage>
        <taxon>Bacteria</taxon>
        <taxon>Bacillati</taxon>
        <taxon>Bacillota</taxon>
        <taxon>Bacilli</taxon>
        <taxon>Lactobacillales</taxon>
        <taxon>Lactobacillaceae</taxon>
        <taxon>Loigolactobacillus</taxon>
    </lineage>
</organism>
<keyword evidence="1" id="KW-0614">Plasmid</keyword>
<evidence type="ECO:0000313" key="2">
    <source>
        <dbReference type="Proteomes" id="UP000078582"/>
    </source>
</evidence>
<keyword evidence="2" id="KW-1185">Reference proteome</keyword>
<accession>A0A192H5U3</accession>